<dbReference type="EMBL" id="BQFW01000010">
    <property type="protein sequence ID" value="GJJ75373.1"/>
    <property type="molecule type" value="Genomic_DNA"/>
</dbReference>
<evidence type="ECO:0000256" key="2">
    <source>
        <dbReference type="SAM" id="MobiDB-lite"/>
    </source>
</evidence>
<keyword evidence="1" id="KW-0175">Coiled coil</keyword>
<organism evidence="3 4">
    <name type="scientific">Entomortierella parvispora</name>
    <dbReference type="NCBI Taxonomy" id="205924"/>
    <lineage>
        <taxon>Eukaryota</taxon>
        <taxon>Fungi</taxon>
        <taxon>Fungi incertae sedis</taxon>
        <taxon>Mucoromycota</taxon>
        <taxon>Mortierellomycotina</taxon>
        <taxon>Mortierellomycetes</taxon>
        <taxon>Mortierellales</taxon>
        <taxon>Mortierellaceae</taxon>
        <taxon>Entomortierella</taxon>
    </lineage>
</organism>
<feature type="coiled-coil region" evidence="1">
    <location>
        <begin position="141"/>
        <end position="168"/>
    </location>
</feature>
<feature type="region of interest" description="Disordered" evidence="2">
    <location>
        <begin position="412"/>
        <end position="459"/>
    </location>
</feature>
<evidence type="ECO:0000313" key="3">
    <source>
        <dbReference type="EMBL" id="GJJ75373.1"/>
    </source>
</evidence>
<evidence type="ECO:0000256" key="1">
    <source>
        <dbReference type="SAM" id="Coils"/>
    </source>
</evidence>
<proteinExistence type="predicted"/>
<dbReference type="OrthoDB" id="2380141at2759"/>
<keyword evidence="4" id="KW-1185">Reference proteome</keyword>
<dbReference type="Proteomes" id="UP000827284">
    <property type="component" value="Unassembled WGS sequence"/>
</dbReference>
<protein>
    <submittedName>
        <fullName evidence="3">Uncharacterized protein</fullName>
    </submittedName>
</protein>
<feature type="region of interest" description="Disordered" evidence="2">
    <location>
        <begin position="547"/>
        <end position="587"/>
    </location>
</feature>
<gene>
    <name evidence="3" type="ORF">EMPS_07731</name>
</gene>
<reference evidence="3" key="2">
    <citation type="journal article" date="2022" name="Microbiol. Resour. Announc.">
        <title>Whole-Genome Sequence of Entomortierella parvispora E1425, a Mucoromycotan Fungus Associated with Burkholderiaceae-Related Endosymbiotic Bacteria.</title>
        <authorList>
            <person name="Herlambang A."/>
            <person name="Guo Y."/>
            <person name="Takashima Y."/>
            <person name="Narisawa K."/>
            <person name="Ohta H."/>
            <person name="Nishizawa T."/>
        </authorList>
    </citation>
    <scope>NUCLEOTIDE SEQUENCE</scope>
    <source>
        <strain evidence="3">E1425</strain>
    </source>
</reference>
<reference evidence="3" key="1">
    <citation type="submission" date="2021-11" db="EMBL/GenBank/DDBJ databases">
        <authorList>
            <person name="Herlambang A."/>
            <person name="Guo Y."/>
            <person name="Takashima Y."/>
            <person name="Nishizawa T."/>
        </authorList>
    </citation>
    <scope>NUCLEOTIDE SEQUENCE</scope>
    <source>
        <strain evidence="3">E1425</strain>
    </source>
</reference>
<sequence>MTDSRFASSFRGTAQTYAHEDRILSQEQQQRDHVARQSRKLIHLLQSMNCPQDMYSADELERALLDQYQLEGENAHYLGEQRLASPSSQFLDWLLQNVNTTTNWPDHRKNDRLWDSREGEDMALENKDAGDDEESIFEEEMRSLDQEHLQLQQTLAAMEKEMADLKALESYTRDQERALDLDLHDISIQFDAMLRTLEEGAQKSTAEFLPSTISGSGSVAGLNIFHHSQRGTQSSSSRSFPANQDTAKGYLYLQLETLQELQQMDKAFADQMDSYYDQIMSNIECRDTSSTTGHTAAFSSLPLASRFEQLLKRNPAEDKELVRLCSIYRATKMSHIRATAQLKCLEQELDFMQALYTQKEVGDAREQAAADQDMTTEYVVSVANSKMKLQRSKQQHELEMISVQREISRLEGEMEQVLSDPDPPAVRTPTKRDPRIDLMGDVHGRDQDEGGEPRDEDERRGVLVDVCERIARTDLELRFVSAAHRDYIETQKRALLDLDQSLDRLLEYYCSGVLMEQILEKERDAMKTQKDLLWAAIQECQDHQRQSNKLRTELSRAQNGTQESLQSSSTFSPSRSTLDKDRMTLSQQRESDEFLGLVKRNEDIQERISDERWTMVHTHIGEVSSVVEDLNQRLLHQYSSTEEVQFVPREVYDAKRSLESRSIQLKQEYLALSKQIEKLLGRQQ</sequence>
<comment type="caution">
    <text evidence="3">The sequence shown here is derived from an EMBL/GenBank/DDBJ whole genome shotgun (WGS) entry which is preliminary data.</text>
</comment>
<feature type="compositionally biased region" description="Basic and acidic residues" evidence="2">
    <location>
        <begin position="430"/>
        <end position="459"/>
    </location>
</feature>
<dbReference type="AlphaFoldDB" id="A0A9P3HF35"/>
<accession>A0A9P3HF35</accession>
<feature type="compositionally biased region" description="Low complexity" evidence="2">
    <location>
        <begin position="564"/>
        <end position="576"/>
    </location>
</feature>
<name>A0A9P3HF35_9FUNG</name>
<evidence type="ECO:0000313" key="4">
    <source>
        <dbReference type="Proteomes" id="UP000827284"/>
    </source>
</evidence>